<dbReference type="Pfam" id="PF00583">
    <property type="entry name" value="Acetyltransf_1"/>
    <property type="match status" value="1"/>
</dbReference>
<evidence type="ECO:0000256" key="2">
    <source>
        <dbReference type="ARBA" id="ARBA00023315"/>
    </source>
</evidence>
<evidence type="ECO:0000313" key="6">
    <source>
        <dbReference type="Proteomes" id="UP000078368"/>
    </source>
</evidence>
<reference evidence="5 6" key="1">
    <citation type="submission" date="2016-04" db="EMBL/GenBank/DDBJ databases">
        <title>Peptidophaga gingivicola gen. nov., sp. nov., isolated from human subgingival plaque.</title>
        <authorList>
            <person name="Beall C.J."/>
            <person name="Mokrzan E.M."/>
            <person name="Griffen A.L."/>
            <person name="Leys E.J."/>
        </authorList>
    </citation>
    <scope>NUCLEOTIDE SEQUENCE [LARGE SCALE GENOMIC DNA]</scope>
    <source>
        <strain evidence="5 6">BA112</strain>
    </source>
</reference>
<feature type="region of interest" description="Disordered" evidence="3">
    <location>
        <begin position="16"/>
        <end position="38"/>
    </location>
</feature>
<dbReference type="PANTHER" id="PTHR43877:SF1">
    <property type="entry name" value="ACETYLTRANSFERASE"/>
    <property type="match status" value="1"/>
</dbReference>
<dbReference type="AlphaFoldDB" id="A0A179B451"/>
<keyword evidence="1" id="KW-0808">Transferase</keyword>
<dbReference type="SUPFAM" id="SSF55729">
    <property type="entry name" value="Acyl-CoA N-acyltransferases (Nat)"/>
    <property type="match status" value="1"/>
</dbReference>
<dbReference type="Gene3D" id="3.40.630.30">
    <property type="match status" value="1"/>
</dbReference>
<organism evidence="5 6">
    <name type="scientific">Peptidiphaga gingivicola</name>
    <dbReference type="NCBI Taxonomy" id="2741497"/>
    <lineage>
        <taxon>Bacteria</taxon>
        <taxon>Bacillati</taxon>
        <taxon>Actinomycetota</taxon>
        <taxon>Actinomycetes</taxon>
        <taxon>Actinomycetales</taxon>
        <taxon>Actinomycetaceae</taxon>
        <taxon>Peptidiphaga</taxon>
    </lineage>
</organism>
<sequence length="179" mass="19108">MQLTLVRPAGLRLRPASLGGRTGVPEEDRLRAEPPERAEGVDIRPISRDSESIERIGRLYFRSYPDGEVGTCEEAVADIEAASAGEYGAWVPDACLVAEEGGEPVGAILVTDKPPWDDVEGLTFVVDLFVAPDKRGRGIGDALVGAALAAVGGREVGLRVESENAAARRIYERHGFAAR</sequence>
<comment type="caution">
    <text evidence="5">The sequence shown here is derived from an EMBL/GenBank/DDBJ whole genome shotgun (WGS) entry which is preliminary data.</text>
</comment>
<gene>
    <name evidence="5" type="ORF">A4H34_01010</name>
</gene>
<dbReference type="OrthoDB" id="3252279at2"/>
<dbReference type="InterPro" id="IPR000182">
    <property type="entry name" value="GNAT_dom"/>
</dbReference>
<protein>
    <recommendedName>
        <fullName evidence="4">N-acetyltransferase domain-containing protein</fullName>
    </recommendedName>
</protein>
<feature type="domain" description="N-acetyltransferase" evidence="4">
    <location>
        <begin position="41"/>
        <end position="179"/>
    </location>
</feature>
<keyword evidence="2" id="KW-0012">Acyltransferase</keyword>
<dbReference type="GO" id="GO:0016747">
    <property type="term" value="F:acyltransferase activity, transferring groups other than amino-acyl groups"/>
    <property type="evidence" value="ECO:0007669"/>
    <property type="project" value="InterPro"/>
</dbReference>
<name>A0A179B451_9ACTO</name>
<dbReference type="STRING" id="1823756.A4H34_01010"/>
<evidence type="ECO:0000313" key="5">
    <source>
        <dbReference type="EMBL" id="OAP85804.1"/>
    </source>
</evidence>
<proteinExistence type="predicted"/>
<dbReference type="InterPro" id="IPR016181">
    <property type="entry name" value="Acyl_CoA_acyltransferase"/>
</dbReference>
<dbReference type="PANTHER" id="PTHR43877">
    <property type="entry name" value="AMINOALKYLPHOSPHONATE N-ACETYLTRANSFERASE-RELATED-RELATED"/>
    <property type="match status" value="1"/>
</dbReference>
<dbReference type="InterPro" id="IPR050832">
    <property type="entry name" value="Bact_Acetyltransf"/>
</dbReference>
<dbReference type="Proteomes" id="UP000078368">
    <property type="component" value="Unassembled WGS sequence"/>
</dbReference>
<keyword evidence="6" id="KW-1185">Reference proteome</keyword>
<dbReference type="RefSeq" id="WP_064230769.1">
    <property type="nucleotide sequence ID" value="NZ_LVZK01000001.1"/>
</dbReference>
<dbReference type="CDD" id="cd04301">
    <property type="entry name" value="NAT_SF"/>
    <property type="match status" value="1"/>
</dbReference>
<evidence type="ECO:0000259" key="4">
    <source>
        <dbReference type="PROSITE" id="PS51186"/>
    </source>
</evidence>
<dbReference type="EMBL" id="LVZK01000001">
    <property type="protein sequence ID" value="OAP85804.1"/>
    <property type="molecule type" value="Genomic_DNA"/>
</dbReference>
<evidence type="ECO:0000256" key="1">
    <source>
        <dbReference type="ARBA" id="ARBA00022679"/>
    </source>
</evidence>
<evidence type="ECO:0000256" key="3">
    <source>
        <dbReference type="SAM" id="MobiDB-lite"/>
    </source>
</evidence>
<accession>A0A179B451</accession>
<dbReference type="PROSITE" id="PS51186">
    <property type="entry name" value="GNAT"/>
    <property type="match status" value="1"/>
</dbReference>
<feature type="compositionally biased region" description="Basic and acidic residues" evidence="3">
    <location>
        <begin position="24"/>
        <end position="38"/>
    </location>
</feature>